<dbReference type="Proteomes" id="UP000694427">
    <property type="component" value="Unplaced"/>
</dbReference>
<evidence type="ECO:0000313" key="1">
    <source>
        <dbReference type="Ensembl" id="ENSCCRP00010054672.1"/>
    </source>
</evidence>
<dbReference type="PANTHER" id="PTHR47282:SF1">
    <property type="entry name" value="PGC-1 AND ERR-INDUCED REGULATOR IN MUSCLE PROTEIN 1"/>
    <property type="match status" value="1"/>
</dbReference>
<reference evidence="1" key="2">
    <citation type="submission" date="2025-09" db="UniProtKB">
        <authorList>
            <consortium name="Ensembl"/>
        </authorList>
    </citation>
    <scope>IDENTIFICATION</scope>
</reference>
<dbReference type="GO" id="GO:0006355">
    <property type="term" value="P:regulation of DNA-templated transcription"/>
    <property type="evidence" value="ECO:0007669"/>
    <property type="project" value="InterPro"/>
</dbReference>
<dbReference type="AlphaFoldDB" id="A0A8C1L033"/>
<evidence type="ECO:0000313" key="2">
    <source>
        <dbReference type="Proteomes" id="UP000694427"/>
    </source>
</evidence>
<keyword evidence="2" id="KW-1185">Reference proteome</keyword>
<dbReference type="GO" id="GO:0005634">
    <property type="term" value="C:nucleus"/>
    <property type="evidence" value="ECO:0007669"/>
    <property type="project" value="TreeGrafter"/>
</dbReference>
<dbReference type="InterPro" id="IPR043442">
    <property type="entry name" value="Perm1"/>
</dbReference>
<name>A0A8C1L033_CYPCA</name>
<organism evidence="1 2">
    <name type="scientific">Cyprinus carpio</name>
    <name type="common">Common carp</name>
    <dbReference type="NCBI Taxonomy" id="7962"/>
    <lineage>
        <taxon>Eukaryota</taxon>
        <taxon>Metazoa</taxon>
        <taxon>Chordata</taxon>
        <taxon>Craniata</taxon>
        <taxon>Vertebrata</taxon>
        <taxon>Euteleostomi</taxon>
        <taxon>Actinopterygii</taxon>
        <taxon>Neopterygii</taxon>
        <taxon>Teleostei</taxon>
        <taxon>Ostariophysi</taxon>
        <taxon>Cypriniformes</taxon>
        <taxon>Cyprinidae</taxon>
        <taxon>Cyprininae</taxon>
        <taxon>Cyprinus</taxon>
    </lineage>
</organism>
<dbReference type="PANTHER" id="PTHR47282">
    <property type="entry name" value="PGC-1 AND ERR-INDUCED REGULATOR IN MUSCLE PROTEIN 1"/>
    <property type="match status" value="1"/>
</dbReference>
<proteinExistence type="predicted"/>
<reference evidence="1" key="1">
    <citation type="submission" date="2025-08" db="UniProtKB">
        <authorList>
            <consortium name="Ensembl"/>
        </authorList>
    </citation>
    <scope>IDENTIFICATION</scope>
</reference>
<dbReference type="GO" id="GO:0005737">
    <property type="term" value="C:cytoplasm"/>
    <property type="evidence" value="ECO:0007669"/>
    <property type="project" value="TreeGrafter"/>
</dbReference>
<dbReference type="Ensembl" id="ENSCCRT00010059898.1">
    <property type="protein sequence ID" value="ENSCCRP00010054672.1"/>
    <property type="gene ID" value="ENSCCRG00010023174.1"/>
</dbReference>
<protein>
    <submittedName>
        <fullName evidence="1">Uncharacterized protein</fullName>
    </submittedName>
</protein>
<sequence length="53" mass="5964">MCVVCIAFASWVLKSSNPQSNDMWKAALLANMSAISAIQYLRQYIKEGRTIKI</sequence>
<accession>A0A8C1L033</accession>
<dbReference type="GO" id="GO:0014850">
    <property type="term" value="P:response to muscle activity"/>
    <property type="evidence" value="ECO:0007669"/>
    <property type="project" value="TreeGrafter"/>
</dbReference>